<evidence type="ECO:0000256" key="4">
    <source>
        <dbReference type="RuleBase" id="RU364105"/>
    </source>
</evidence>
<gene>
    <name evidence="5" type="ORF">Gorai_010665</name>
</gene>
<dbReference type="GO" id="GO:0006412">
    <property type="term" value="P:translation"/>
    <property type="evidence" value="ECO:0007669"/>
    <property type="project" value="InterPro"/>
</dbReference>
<proteinExistence type="inferred from homology"/>
<dbReference type="GO" id="GO:0022627">
    <property type="term" value="C:cytosolic small ribosomal subunit"/>
    <property type="evidence" value="ECO:0007669"/>
    <property type="project" value="TreeGrafter"/>
</dbReference>
<keyword evidence="3 4" id="KW-0687">Ribonucleoprotein</keyword>
<dbReference type="EMBL" id="JABEZZ010000008">
    <property type="protein sequence ID" value="MBA0593731.1"/>
    <property type="molecule type" value="Genomic_DNA"/>
</dbReference>
<dbReference type="GO" id="GO:0030686">
    <property type="term" value="C:90S preribosome"/>
    <property type="evidence" value="ECO:0007669"/>
    <property type="project" value="TreeGrafter"/>
</dbReference>
<keyword evidence="2 4" id="KW-0689">Ribosomal protein</keyword>
<dbReference type="GO" id="GO:0042274">
    <property type="term" value="P:ribosomal small subunit biogenesis"/>
    <property type="evidence" value="ECO:0007669"/>
    <property type="project" value="TreeGrafter"/>
</dbReference>
<dbReference type="GO" id="GO:0006364">
    <property type="term" value="P:rRNA processing"/>
    <property type="evidence" value="ECO:0007669"/>
    <property type="project" value="TreeGrafter"/>
</dbReference>
<evidence type="ECO:0000313" key="6">
    <source>
        <dbReference type="Proteomes" id="UP000593578"/>
    </source>
</evidence>
<dbReference type="Pfam" id="PF01251">
    <property type="entry name" value="Ribosomal_S7e"/>
    <property type="match status" value="2"/>
</dbReference>
<evidence type="ECO:0000256" key="2">
    <source>
        <dbReference type="ARBA" id="ARBA00022980"/>
    </source>
</evidence>
<comment type="similarity">
    <text evidence="1 4">Belongs to the eukaryotic ribosomal protein eS7 family.</text>
</comment>
<dbReference type="InterPro" id="IPR000554">
    <property type="entry name" value="Ribosomal_eS7"/>
</dbReference>
<evidence type="ECO:0000256" key="3">
    <source>
        <dbReference type="ARBA" id="ARBA00023274"/>
    </source>
</evidence>
<comment type="caution">
    <text evidence="5">The sequence shown here is derived from an EMBL/GenBank/DDBJ whole genome shotgun (WGS) entry which is preliminary data.</text>
</comment>
<name>A0A7J8PWQ8_GOSRA</name>
<dbReference type="Proteomes" id="UP000593578">
    <property type="component" value="Unassembled WGS sequence"/>
</dbReference>
<evidence type="ECO:0000313" key="5">
    <source>
        <dbReference type="EMBL" id="MBA0593731.1"/>
    </source>
</evidence>
<sequence>SRKAVVIHVPYRLSKAFRRVHVKLVRELERKFSGKSARFLSFNLVYPYMIGCDSHFHPKDIKASKKGLCCSEATQPYMRQCSKISFYLPRLSGSVDGLKMNKVYLHPKEQNNTEYKLETFSTVYRKLAGKDVVFELPGTALFPGLGSLVTLVYTCIHHKTWTQLLVPFLSSKIASGTMMLGVADTVIRFY</sequence>
<feature type="non-terminal residue" evidence="5">
    <location>
        <position position="190"/>
    </location>
</feature>
<dbReference type="GO" id="GO:0032040">
    <property type="term" value="C:small-subunit processome"/>
    <property type="evidence" value="ECO:0007669"/>
    <property type="project" value="TreeGrafter"/>
</dbReference>
<dbReference type="PANTHER" id="PTHR11278">
    <property type="entry name" value="40S RIBOSOMAL PROTEIN S7"/>
    <property type="match status" value="1"/>
</dbReference>
<dbReference type="AlphaFoldDB" id="A0A7J8PWQ8"/>
<evidence type="ECO:0000256" key="1">
    <source>
        <dbReference type="ARBA" id="ARBA00007820"/>
    </source>
</evidence>
<feature type="non-terminal residue" evidence="5">
    <location>
        <position position="1"/>
    </location>
</feature>
<organism evidence="5 6">
    <name type="scientific">Gossypium raimondii</name>
    <name type="common">Peruvian cotton</name>
    <name type="synonym">Gossypium klotzschianum subsp. raimondii</name>
    <dbReference type="NCBI Taxonomy" id="29730"/>
    <lineage>
        <taxon>Eukaryota</taxon>
        <taxon>Viridiplantae</taxon>
        <taxon>Streptophyta</taxon>
        <taxon>Embryophyta</taxon>
        <taxon>Tracheophyta</taxon>
        <taxon>Spermatophyta</taxon>
        <taxon>Magnoliopsida</taxon>
        <taxon>eudicotyledons</taxon>
        <taxon>Gunneridae</taxon>
        <taxon>Pentapetalae</taxon>
        <taxon>rosids</taxon>
        <taxon>malvids</taxon>
        <taxon>Malvales</taxon>
        <taxon>Malvaceae</taxon>
        <taxon>Malvoideae</taxon>
        <taxon>Gossypium</taxon>
    </lineage>
</organism>
<reference evidence="5 6" key="1">
    <citation type="journal article" date="2019" name="Genome Biol. Evol.">
        <title>Insights into the evolution of the New World diploid cottons (Gossypium, subgenus Houzingenia) based on genome sequencing.</title>
        <authorList>
            <person name="Grover C.E."/>
            <person name="Arick M.A. 2nd"/>
            <person name="Thrash A."/>
            <person name="Conover J.L."/>
            <person name="Sanders W.S."/>
            <person name="Peterson D.G."/>
            <person name="Frelichowski J.E."/>
            <person name="Scheffler J.A."/>
            <person name="Scheffler B.E."/>
            <person name="Wendel J.F."/>
        </authorList>
    </citation>
    <scope>NUCLEOTIDE SEQUENCE [LARGE SCALE GENOMIC DNA]</scope>
    <source>
        <strain evidence="5">8</strain>
        <tissue evidence="5">Leaf</tissue>
    </source>
</reference>
<dbReference type="PANTHER" id="PTHR11278:SF29">
    <property type="entry name" value="SMALL RIBOSOMAL SUBUNIT PROTEIN ES7Z"/>
    <property type="match status" value="1"/>
</dbReference>
<accession>A0A7J8PWQ8</accession>
<protein>
    <recommendedName>
        <fullName evidence="4">40S ribosomal protein S7</fullName>
    </recommendedName>
</protein>
<dbReference type="GO" id="GO:0003735">
    <property type="term" value="F:structural constituent of ribosome"/>
    <property type="evidence" value="ECO:0007669"/>
    <property type="project" value="InterPro"/>
</dbReference>